<name>A0A9N7YQQ5_PLEPL</name>
<keyword evidence="3" id="KW-1185">Reference proteome</keyword>
<feature type="compositionally biased region" description="Pro residues" evidence="1">
    <location>
        <begin position="36"/>
        <end position="51"/>
    </location>
</feature>
<proteinExistence type="predicted"/>
<evidence type="ECO:0000313" key="3">
    <source>
        <dbReference type="Proteomes" id="UP001153269"/>
    </source>
</evidence>
<evidence type="ECO:0000256" key="1">
    <source>
        <dbReference type="SAM" id="MobiDB-lite"/>
    </source>
</evidence>
<gene>
    <name evidence="2" type="ORF">PLEPLA_LOCUS22465</name>
</gene>
<organism evidence="2 3">
    <name type="scientific">Pleuronectes platessa</name>
    <name type="common">European plaice</name>
    <dbReference type="NCBI Taxonomy" id="8262"/>
    <lineage>
        <taxon>Eukaryota</taxon>
        <taxon>Metazoa</taxon>
        <taxon>Chordata</taxon>
        <taxon>Craniata</taxon>
        <taxon>Vertebrata</taxon>
        <taxon>Euteleostomi</taxon>
        <taxon>Actinopterygii</taxon>
        <taxon>Neopterygii</taxon>
        <taxon>Teleostei</taxon>
        <taxon>Neoteleostei</taxon>
        <taxon>Acanthomorphata</taxon>
        <taxon>Carangaria</taxon>
        <taxon>Pleuronectiformes</taxon>
        <taxon>Pleuronectoidei</taxon>
        <taxon>Pleuronectidae</taxon>
        <taxon>Pleuronectes</taxon>
    </lineage>
</organism>
<dbReference type="AlphaFoldDB" id="A0A9N7YQQ5"/>
<comment type="caution">
    <text evidence="2">The sequence shown here is derived from an EMBL/GenBank/DDBJ whole genome shotgun (WGS) entry which is preliminary data.</text>
</comment>
<sequence length="105" mass="11745">MCHYPPPPPPPPPPPVIDSILHTRNISNSVSSSFSSPPPPPSPPPSPPPPPLHKENYLRDQRETLSLFFPADRRWLEFPTWSDQVSCEDSSISSCLSSPIRRKLQ</sequence>
<feature type="region of interest" description="Disordered" evidence="1">
    <location>
        <begin position="27"/>
        <end position="55"/>
    </location>
</feature>
<protein>
    <submittedName>
        <fullName evidence="2">Uncharacterized protein</fullName>
    </submittedName>
</protein>
<feature type="region of interest" description="Disordered" evidence="1">
    <location>
        <begin position="1"/>
        <end position="20"/>
    </location>
</feature>
<dbReference type="EMBL" id="CADEAL010001661">
    <property type="protein sequence ID" value="CAB1434418.1"/>
    <property type="molecule type" value="Genomic_DNA"/>
</dbReference>
<feature type="compositionally biased region" description="Pro residues" evidence="1">
    <location>
        <begin position="1"/>
        <end position="16"/>
    </location>
</feature>
<dbReference type="Proteomes" id="UP001153269">
    <property type="component" value="Unassembled WGS sequence"/>
</dbReference>
<reference evidence="2" key="1">
    <citation type="submission" date="2020-03" db="EMBL/GenBank/DDBJ databases">
        <authorList>
            <person name="Weist P."/>
        </authorList>
    </citation>
    <scope>NUCLEOTIDE SEQUENCE</scope>
</reference>
<evidence type="ECO:0000313" key="2">
    <source>
        <dbReference type="EMBL" id="CAB1434418.1"/>
    </source>
</evidence>
<accession>A0A9N7YQQ5</accession>